<dbReference type="CDD" id="cd00303">
    <property type="entry name" value="retropepsin_like"/>
    <property type="match status" value="1"/>
</dbReference>
<reference evidence="2" key="1">
    <citation type="journal article" date="2022" name="Int. J. Mol. Sci.">
        <title>Draft Genome of Tanacetum Coccineum: Genomic Comparison of Closely Related Tanacetum-Family Plants.</title>
        <authorList>
            <person name="Yamashiro T."/>
            <person name="Shiraishi A."/>
            <person name="Nakayama K."/>
            <person name="Satake H."/>
        </authorList>
    </citation>
    <scope>NUCLEOTIDE SEQUENCE</scope>
</reference>
<dbReference type="Gene3D" id="2.40.70.10">
    <property type="entry name" value="Acid Proteases"/>
    <property type="match status" value="1"/>
</dbReference>
<keyword evidence="2" id="KW-0239">DNA-directed DNA polymerase</keyword>
<dbReference type="EMBL" id="BQNB010015995">
    <property type="protein sequence ID" value="GJT46557.1"/>
    <property type="molecule type" value="Genomic_DNA"/>
</dbReference>
<dbReference type="PANTHER" id="PTHR33067:SF35">
    <property type="entry name" value="ASPARTIC PEPTIDASE DDI1-TYPE DOMAIN-CONTAINING PROTEIN"/>
    <property type="match status" value="1"/>
</dbReference>
<proteinExistence type="predicted"/>
<dbReference type="InterPro" id="IPR021109">
    <property type="entry name" value="Peptidase_aspartic_dom_sf"/>
</dbReference>
<keyword evidence="2" id="KW-0808">Transferase</keyword>
<keyword evidence="2" id="KW-0548">Nucleotidyltransferase</keyword>
<dbReference type="Pfam" id="PF13650">
    <property type="entry name" value="Asp_protease_2"/>
    <property type="match status" value="1"/>
</dbReference>
<sequence length="454" mass="51667">MKEMLYKFINEGKREQEEKRTFIHEFRTTNELLFKERNNSLSELRFGVQGLLKVIYNTAISNLEVKGVTTRGGKTTNQDVQDNDTNIHTNEPLVINHDEPVESNEVLTNDQPQKVDEPIVQQTSEVQTPPIPFPRKLRKEKKEAQQKKFLENLKQLHINLPFIEAIAQMPKYARFLKGLLTNRARLEEACTTTMNERCSAVLLNKLPSKEKDPGSFTIPCDIGQLHINNALADLGASISLMPYTMYEKLSLGEPKATRMSLELADRSIQYPRGIIENVLIKVDKFVLPIDFVILDMPEDSRVPIILGRPFLATARAMIDVFNKKITLKVGDDEVIFDMDQSIKRSPTEDDECYGVDDSDDAINAEAQELLANNMTNSFLLKGLEKSIEQADFESCECEAADDSDSIRRIEDVNTPYPVEQKMAEPNKVEREQLYSASANEIDEKKPKLKKILNT</sequence>
<name>A0ABQ5E6U4_9ASTR</name>
<dbReference type="GO" id="GO:0003887">
    <property type="term" value="F:DNA-directed DNA polymerase activity"/>
    <property type="evidence" value="ECO:0007669"/>
    <property type="project" value="UniProtKB-KW"/>
</dbReference>
<evidence type="ECO:0000313" key="2">
    <source>
        <dbReference type="EMBL" id="GJT46557.1"/>
    </source>
</evidence>
<accession>A0ABQ5E6U4</accession>
<gene>
    <name evidence="2" type="ORF">Tco_0955272</name>
</gene>
<reference evidence="2" key="2">
    <citation type="submission" date="2022-01" db="EMBL/GenBank/DDBJ databases">
        <authorList>
            <person name="Yamashiro T."/>
            <person name="Shiraishi A."/>
            <person name="Satake H."/>
            <person name="Nakayama K."/>
        </authorList>
    </citation>
    <scope>NUCLEOTIDE SEQUENCE</scope>
</reference>
<keyword evidence="3" id="KW-1185">Reference proteome</keyword>
<protein>
    <submittedName>
        <fullName evidence="2">DNA-directed DNA polymerase</fullName>
    </submittedName>
</protein>
<comment type="caution">
    <text evidence="2">The sequence shown here is derived from an EMBL/GenBank/DDBJ whole genome shotgun (WGS) entry which is preliminary data.</text>
</comment>
<evidence type="ECO:0000313" key="3">
    <source>
        <dbReference type="Proteomes" id="UP001151760"/>
    </source>
</evidence>
<dbReference type="PANTHER" id="PTHR33067">
    <property type="entry name" value="RNA-DIRECTED DNA POLYMERASE-RELATED"/>
    <property type="match status" value="1"/>
</dbReference>
<organism evidence="2 3">
    <name type="scientific">Tanacetum coccineum</name>
    <dbReference type="NCBI Taxonomy" id="301880"/>
    <lineage>
        <taxon>Eukaryota</taxon>
        <taxon>Viridiplantae</taxon>
        <taxon>Streptophyta</taxon>
        <taxon>Embryophyta</taxon>
        <taxon>Tracheophyta</taxon>
        <taxon>Spermatophyta</taxon>
        <taxon>Magnoliopsida</taxon>
        <taxon>eudicotyledons</taxon>
        <taxon>Gunneridae</taxon>
        <taxon>Pentapetalae</taxon>
        <taxon>asterids</taxon>
        <taxon>campanulids</taxon>
        <taxon>Asterales</taxon>
        <taxon>Asteraceae</taxon>
        <taxon>Asteroideae</taxon>
        <taxon>Anthemideae</taxon>
        <taxon>Anthemidinae</taxon>
        <taxon>Tanacetum</taxon>
    </lineage>
</organism>
<evidence type="ECO:0000256" key="1">
    <source>
        <dbReference type="SAM" id="MobiDB-lite"/>
    </source>
</evidence>
<feature type="region of interest" description="Disordered" evidence="1">
    <location>
        <begin position="400"/>
        <end position="428"/>
    </location>
</feature>
<dbReference type="Proteomes" id="UP001151760">
    <property type="component" value="Unassembled WGS sequence"/>
</dbReference>